<dbReference type="Gene3D" id="1.20.1270.210">
    <property type="match status" value="1"/>
</dbReference>
<accession>A0A6J7WIS7</accession>
<dbReference type="Gene3D" id="3.40.140.120">
    <property type="match status" value="1"/>
</dbReference>
<dbReference type="Gene3D" id="3.30.1120.70">
    <property type="match status" value="1"/>
</dbReference>
<evidence type="ECO:0000256" key="2">
    <source>
        <dbReference type="ARBA" id="ARBA00023009"/>
    </source>
</evidence>
<dbReference type="InterPro" id="IPR006944">
    <property type="entry name" value="Phage/GTA_portal"/>
</dbReference>
<dbReference type="EMBL" id="LR798244">
    <property type="protein sequence ID" value="CAB5217068.1"/>
    <property type="molecule type" value="Genomic_DNA"/>
</dbReference>
<sequence length="409" mass="45264">MSLIRRGVESRAAAGTFGLTYNPLNLLYGQTSLMSSANERVDEVTALGISSVLSAVSLLADSVATMPLIATQTDRNGVRKPTTMPSVLANPDPGITTSFEFIHTVMASMLLHGNAYVFIIRDSRGEPIGLTPFHPYQMNVMPNKDATGRKYLHLGKEIDPKNMLHIRNMTPAQGLVGVSTLLQQRTMFGLALAMDRYLAQWYGEGATPSGVLESDRPVTTEQARLLRETWENTHRKHRRPAVLSDGLKWRPITASAVDMDFVKTREAIITEVARVYRIPAHLMLLRIDNQTYSNVEQASLNFLTYTLAPWLRRLEIAFSEILPEGVDVHFDASSLLRLDATTRARVEMMQIQTGTRSANELRISDGLEPYVGGDKFIQVLPGAPVDPLVATTGMDSDTDVVPTQVELDR</sequence>
<name>A0A6J7WIS7_9CAUD</name>
<proteinExistence type="predicted"/>
<dbReference type="InterPro" id="IPR006427">
    <property type="entry name" value="Portal_HK97"/>
</dbReference>
<keyword evidence="1" id="KW-1188">Viral release from host cell</keyword>
<reference evidence="4" key="1">
    <citation type="submission" date="2020-05" db="EMBL/GenBank/DDBJ databases">
        <authorList>
            <person name="Chiriac C."/>
            <person name="Salcher M."/>
            <person name="Ghai R."/>
            <person name="Kavagutti S V."/>
        </authorList>
    </citation>
    <scope>NUCLEOTIDE SEQUENCE</scope>
</reference>
<gene>
    <name evidence="4" type="ORF">UFOVP199_43</name>
</gene>
<dbReference type="Pfam" id="PF04860">
    <property type="entry name" value="Phage_portal"/>
    <property type="match status" value="1"/>
</dbReference>
<dbReference type="NCBIfam" id="TIGR01537">
    <property type="entry name" value="portal_HK97"/>
    <property type="match status" value="1"/>
</dbReference>
<organism evidence="4">
    <name type="scientific">uncultured Caudovirales phage</name>
    <dbReference type="NCBI Taxonomy" id="2100421"/>
    <lineage>
        <taxon>Viruses</taxon>
        <taxon>Duplodnaviria</taxon>
        <taxon>Heunggongvirae</taxon>
        <taxon>Uroviricota</taxon>
        <taxon>Caudoviricetes</taxon>
        <taxon>Peduoviridae</taxon>
        <taxon>Maltschvirus</taxon>
        <taxon>Maltschvirus maltsch</taxon>
    </lineage>
</organism>
<evidence type="ECO:0000256" key="3">
    <source>
        <dbReference type="ARBA" id="ARBA00023219"/>
    </source>
</evidence>
<evidence type="ECO:0000256" key="1">
    <source>
        <dbReference type="ARBA" id="ARBA00022950"/>
    </source>
</evidence>
<evidence type="ECO:0000313" key="4">
    <source>
        <dbReference type="EMBL" id="CAB5217068.1"/>
    </source>
</evidence>
<keyword evidence="2" id="KW-1160">Virus entry into host cell</keyword>
<keyword evidence="3" id="KW-0231">Viral genome packaging</keyword>
<keyword evidence="1" id="KW-0118">Viral capsid assembly</keyword>
<keyword evidence="2" id="KW-1162">Viral penetration into host cytoplasm</keyword>
<protein>
    <submittedName>
        <fullName evidence="4">COG4695 Phage-related protein</fullName>
    </submittedName>
</protein>
<keyword evidence="2" id="KW-1171">Viral genome ejection through host cell envelope</keyword>